<sequence length="322" mass="33886">MMDLIKDIILKEIKLKSAGEIGLDALDDGATISVGNKTLILTTDSHTVKPLFFPGGDIGRLSVSGTVNDMAMMGGRPLALACAMVVEEGFPIADLERIFRSMNQTSEEAGCPLITGDFKVMEKGALDGAIITTTGVGLAEKVITDRGLKPGDKIIVTGTIGDHGMTILAHREGIELDVDLVSDVAPIWETVEAALKVGGVTAMKDPTRGGLNAALNEMATKANVGILIRETEIPILDSVRVASEMLGIDPLQITNEGKAVMAVNPAKCDAVLEAIKKTKYGRNARVIGEVIPHHPGDVILETAIGGKRLLEAPIGDPAPRIC</sequence>
<dbReference type="PANTHER" id="PTHR30303">
    <property type="entry name" value="HYDROGENASE ISOENZYMES FORMATION PROTEIN HYPE"/>
    <property type="match status" value="1"/>
</dbReference>
<dbReference type="Proteomes" id="UP000074294">
    <property type="component" value="Unassembled WGS sequence"/>
</dbReference>
<name>A0A147JSA0_HADYE</name>
<dbReference type="InterPro" id="IPR016188">
    <property type="entry name" value="PurM-like_N"/>
</dbReference>
<dbReference type="AlphaFoldDB" id="A0A147JSA0"/>
<dbReference type="STRING" id="1776334.APZ16_06755"/>
<evidence type="ECO:0000256" key="1">
    <source>
        <dbReference type="ARBA" id="ARBA00006243"/>
    </source>
</evidence>
<dbReference type="PIRSF" id="PIRSF005644">
    <property type="entry name" value="Hdrgns_mtr_HypE"/>
    <property type="match status" value="1"/>
</dbReference>
<accession>A0A147JSA0</accession>
<proteinExistence type="inferred from homology"/>
<dbReference type="InterPro" id="IPR010918">
    <property type="entry name" value="PurM-like_C_dom"/>
</dbReference>
<dbReference type="SUPFAM" id="SSF56042">
    <property type="entry name" value="PurM C-terminal domain-like"/>
    <property type="match status" value="1"/>
</dbReference>
<dbReference type="EMBL" id="LQMQ01000066">
    <property type="protein sequence ID" value="KUO39347.1"/>
    <property type="molecule type" value="Genomic_DNA"/>
</dbReference>
<dbReference type="Gene3D" id="3.30.1330.10">
    <property type="entry name" value="PurM-like, N-terminal domain"/>
    <property type="match status" value="1"/>
</dbReference>
<dbReference type="CDD" id="cd02197">
    <property type="entry name" value="HypE"/>
    <property type="match status" value="1"/>
</dbReference>
<dbReference type="Pfam" id="PF00586">
    <property type="entry name" value="AIRS"/>
    <property type="match status" value="1"/>
</dbReference>
<dbReference type="SUPFAM" id="SSF55326">
    <property type="entry name" value="PurM N-terminal domain-like"/>
    <property type="match status" value="1"/>
</dbReference>
<evidence type="ECO:0000259" key="2">
    <source>
        <dbReference type="Pfam" id="PF00586"/>
    </source>
</evidence>
<comment type="caution">
    <text evidence="4">The sequence shown here is derived from an EMBL/GenBank/DDBJ whole genome shotgun (WGS) entry which is preliminary data.</text>
</comment>
<feature type="domain" description="PurM-like N-terminal" evidence="2">
    <location>
        <begin position="27"/>
        <end position="138"/>
    </location>
</feature>
<evidence type="ECO:0000313" key="5">
    <source>
        <dbReference type="Proteomes" id="UP000074294"/>
    </source>
</evidence>
<protein>
    <submittedName>
        <fullName evidence="4">Hydrogenase expression/formation protein HypE</fullName>
    </submittedName>
</protein>
<feature type="domain" description="PurM-like C-terminal" evidence="3">
    <location>
        <begin position="149"/>
        <end position="297"/>
    </location>
</feature>
<dbReference type="GO" id="GO:0051604">
    <property type="term" value="P:protein maturation"/>
    <property type="evidence" value="ECO:0007669"/>
    <property type="project" value="TreeGrafter"/>
</dbReference>
<dbReference type="PANTHER" id="PTHR30303:SF0">
    <property type="entry name" value="CARBAMOYL DEHYDRATASE HYPE"/>
    <property type="match status" value="1"/>
</dbReference>
<evidence type="ECO:0000259" key="3">
    <source>
        <dbReference type="Pfam" id="PF02769"/>
    </source>
</evidence>
<comment type="similarity">
    <text evidence="1">Belongs to the HypE family.</text>
</comment>
<dbReference type="NCBIfam" id="TIGR02124">
    <property type="entry name" value="hypE"/>
    <property type="match status" value="1"/>
</dbReference>
<reference evidence="4 5" key="1">
    <citation type="journal article" date="2016" name="Nat. Microbiol.">
        <title>Genomic inference of the metabolism of cosmopolitan subsurface Archaea, Hadesarchaea.</title>
        <authorList>
            <person name="Baker B.J."/>
            <person name="Saw J.H."/>
            <person name="Lind A.E."/>
            <person name="Lazar C.S."/>
            <person name="Hinrichs K.-U."/>
            <person name="Teske A.P."/>
            <person name="Ettema T.J."/>
        </authorList>
    </citation>
    <scope>NUCLEOTIDE SEQUENCE [LARGE SCALE GENOMIC DNA]</scope>
</reference>
<evidence type="ECO:0000313" key="4">
    <source>
        <dbReference type="EMBL" id="KUO39347.1"/>
    </source>
</evidence>
<dbReference type="Gene3D" id="3.90.650.10">
    <property type="entry name" value="PurM-like C-terminal domain"/>
    <property type="match status" value="1"/>
</dbReference>
<dbReference type="InterPro" id="IPR011854">
    <property type="entry name" value="HypE"/>
</dbReference>
<gene>
    <name evidence="4" type="ORF">APZ16_06755</name>
</gene>
<dbReference type="InterPro" id="IPR036676">
    <property type="entry name" value="PurM-like_C_sf"/>
</dbReference>
<dbReference type="InterPro" id="IPR036921">
    <property type="entry name" value="PurM-like_N_sf"/>
</dbReference>
<organism evidence="4 5">
    <name type="scientific">Hadarchaeum yellowstonense</name>
    <dbReference type="NCBI Taxonomy" id="1776334"/>
    <lineage>
        <taxon>Archaea</taxon>
        <taxon>Methanobacteriati</taxon>
        <taxon>Candidatus Hadarchaeota</taxon>
        <taxon>Candidatus Hadarchaeia</taxon>
        <taxon>Candidatus Hadarchaeales</taxon>
        <taxon>Candidatus Hadarchaeaceae</taxon>
        <taxon>Candidatus Hadarchaeum</taxon>
    </lineage>
</organism>
<dbReference type="Pfam" id="PF02769">
    <property type="entry name" value="AIRS_C"/>
    <property type="match status" value="1"/>
</dbReference>